<dbReference type="InterPro" id="IPR041698">
    <property type="entry name" value="Methyltransf_25"/>
</dbReference>
<accession>A0A212Q7R0</accession>
<dbReference type="Pfam" id="PF13649">
    <property type="entry name" value="Methyltransf_25"/>
    <property type="match status" value="1"/>
</dbReference>
<dbReference type="CDD" id="cd02440">
    <property type="entry name" value="AdoMet_MTases"/>
    <property type="match status" value="1"/>
</dbReference>
<dbReference type="SUPFAM" id="SSF53335">
    <property type="entry name" value="S-adenosyl-L-methionine-dependent methyltransferases"/>
    <property type="match status" value="1"/>
</dbReference>
<keyword evidence="2" id="KW-0808">Transferase</keyword>
<dbReference type="OrthoDB" id="7348755at2"/>
<proteinExistence type="predicted"/>
<evidence type="ECO:0000259" key="1">
    <source>
        <dbReference type="Pfam" id="PF13649"/>
    </source>
</evidence>
<evidence type="ECO:0000313" key="2">
    <source>
        <dbReference type="EMBL" id="SNB55362.1"/>
    </source>
</evidence>
<organism evidence="2 3">
    <name type="scientific">Arboricoccus pini</name>
    <dbReference type="NCBI Taxonomy" id="1963835"/>
    <lineage>
        <taxon>Bacteria</taxon>
        <taxon>Pseudomonadati</taxon>
        <taxon>Pseudomonadota</taxon>
        <taxon>Alphaproteobacteria</taxon>
        <taxon>Geminicoccales</taxon>
        <taxon>Geminicoccaceae</taxon>
        <taxon>Arboricoccus</taxon>
    </lineage>
</organism>
<dbReference type="Proteomes" id="UP000197065">
    <property type="component" value="Unassembled WGS sequence"/>
</dbReference>
<protein>
    <submittedName>
        <fullName evidence="2">Methyltransferase domain-containing protein</fullName>
    </submittedName>
</protein>
<dbReference type="AlphaFoldDB" id="A0A212Q7R0"/>
<dbReference type="Gene3D" id="3.40.50.150">
    <property type="entry name" value="Vaccinia Virus protein VP39"/>
    <property type="match status" value="1"/>
</dbReference>
<dbReference type="InterPro" id="IPR029063">
    <property type="entry name" value="SAM-dependent_MTases_sf"/>
</dbReference>
<evidence type="ECO:0000313" key="3">
    <source>
        <dbReference type="Proteomes" id="UP000197065"/>
    </source>
</evidence>
<feature type="domain" description="Methyltransferase" evidence="1">
    <location>
        <begin position="39"/>
        <end position="131"/>
    </location>
</feature>
<reference evidence="2 3" key="1">
    <citation type="submission" date="2017-06" db="EMBL/GenBank/DDBJ databases">
        <authorList>
            <person name="Kim H.J."/>
            <person name="Triplett B.A."/>
        </authorList>
    </citation>
    <scope>NUCLEOTIDE SEQUENCE [LARGE SCALE GENOMIC DNA]</scope>
    <source>
        <strain evidence="2 3">B29T1</strain>
    </source>
</reference>
<keyword evidence="2" id="KW-0489">Methyltransferase</keyword>
<dbReference type="EMBL" id="FYEH01000001">
    <property type="protein sequence ID" value="SNB55362.1"/>
    <property type="molecule type" value="Genomic_DNA"/>
</dbReference>
<gene>
    <name evidence="2" type="ORF">SAMN07250955_101476</name>
</gene>
<name>A0A212Q7R0_9PROT</name>
<dbReference type="GO" id="GO:0008168">
    <property type="term" value="F:methyltransferase activity"/>
    <property type="evidence" value="ECO:0007669"/>
    <property type="project" value="UniProtKB-KW"/>
</dbReference>
<sequence>MPDRWQGYYDATAGRPPRHTLVTALQGFEREGIGPALALDLGCGAGRETLPMLRAGWRVVAIDSTSEGLERLRAALEPGLQAQLTLREDRLETADLPLAKLVNASFVLPFLEKEAFLDLWQRINRALEKGGRFAGQLFGPDDSWVRRGTCHGHDRLEIDRLTKDYAVELLEEESHEGITPRGTTKYWHIWHLVLHKP</sequence>
<dbReference type="GO" id="GO:0032259">
    <property type="term" value="P:methylation"/>
    <property type="evidence" value="ECO:0007669"/>
    <property type="project" value="UniProtKB-KW"/>
</dbReference>
<keyword evidence="3" id="KW-1185">Reference proteome</keyword>